<dbReference type="InterPro" id="IPR022955">
    <property type="entry name" value="GMP_synthase"/>
</dbReference>
<keyword evidence="5" id="KW-0332">GMP biosynthesis</keyword>
<dbReference type="EC" id="6.3.5.2" evidence="2"/>
<keyword evidence="7" id="KW-0067">ATP-binding</keyword>
<dbReference type="Pfam" id="PF00117">
    <property type="entry name" value="GATase"/>
    <property type="match status" value="1"/>
</dbReference>
<dbReference type="SUPFAM" id="SSF52402">
    <property type="entry name" value="Adenine nucleotide alpha hydrolases-like"/>
    <property type="match status" value="1"/>
</dbReference>
<gene>
    <name evidence="10" type="ORF">LCGC14_1397020</name>
</gene>
<evidence type="ECO:0000256" key="4">
    <source>
        <dbReference type="ARBA" id="ARBA00022741"/>
    </source>
</evidence>
<dbReference type="Pfam" id="PF00958">
    <property type="entry name" value="GMP_synt_C"/>
    <property type="match status" value="1"/>
</dbReference>
<proteinExistence type="inferred from homology"/>
<evidence type="ECO:0000259" key="9">
    <source>
        <dbReference type="PROSITE" id="PS51553"/>
    </source>
</evidence>
<dbReference type="HAMAP" id="MF_00344">
    <property type="entry name" value="GMP_synthase"/>
    <property type="match status" value="1"/>
</dbReference>
<dbReference type="InterPro" id="IPR001674">
    <property type="entry name" value="GMP_synth_C"/>
</dbReference>
<keyword evidence="6" id="KW-0658">Purine biosynthesis</keyword>
<dbReference type="Gene3D" id="3.30.300.10">
    <property type="match status" value="1"/>
</dbReference>
<organism evidence="10">
    <name type="scientific">marine sediment metagenome</name>
    <dbReference type="NCBI Taxonomy" id="412755"/>
    <lineage>
        <taxon>unclassified sequences</taxon>
        <taxon>metagenomes</taxon>
        <taxon>ecological metagenomes</taxon>
    </lineage>
</organism>
<reference evidence="10" key="1">
    <citation type="journal article" date="2015" name="Nature">
        <title>Complex archaea that bridge the gap between prokaryotes and eukaryotes.</title>
        <authorList>
            <person name="Spang A."/>
            <person name="Saw J.H."/>
            <person name="Jorgensen S.L."/>
            <person name="Zaremba-Niedzwiedzka K."/>
            <person name="Martijn J."/>
            <person name="Lind A.E."/>
            <person name="van Eijk R."/>
            <person name="Schleper C."/>
            <person name="Guy L."/>
            <person name="Ettema T.J."/>
        </authorList>
    </citation>
    <scope>NUCLEOTIDE SEQUENCE</scope>
</reference>
<comment type="pathway">
    <text evidence="1">Purine metabolism; GMP biosynthesis; GMP from XMP (L-Gln route): step 1/1.</text>
</comment>
<dbReference type="FunFam" id="3.40.50.880:FF:000001">
    <property type="entry name" value="GMP synthase [glutamine-hydrolyzing]"/>
    <property type="match status" value="1"/>
</dbReference>
<evidence type="ECO:0000256" key="8">
    <source>
        <dbReference type="ARBA" id="ARBA00022962"/>
    </source>
</evidence>
<dbReference type="SUPFAM" id="SSF52317">
    <property type="entry name" value="Class I glutamine amidotransferase-like"/>
    <property type="match status" value="1"/>
</dbReference>
<keyword evidence="8" id="KW-0315">Glutamine amidotransferase</keyword>
<evidence type="ECO:0000256" key="5">
    <source>
        <dbReference type="ARBA" id="ARBA00022749"/>
    </source>
</evidence>
<dbReference type="CDD" id="cd01997">
    <property type="entry name" value="GMP_synthase_C"/>
    <property type="match status" value="1"/>
</dbReference>
<dbReference type="InterPro" id="IPR022310">
    <property type="entry name" value="NAD/GMP_synthase"/>
</dbReference>
<evidence type="ECO:0000256" key="6">
    <source>
        <dbReference type="ARBA" id="ARBA00022755"/>
    </source>
</evidence>
<dbReference type="InterPro" id="IPR025777">
    <property type="entry name" value="GMPS_ATP_PPase_dom"/>
</dbReference>
<evidence type="ECO:0000313" key="10">
    <source>
        <dbReference type="EMBL" id="KKM74767.1"/>
    </source>
</evidence>
<dbReference type="InterPro" id="IPR014729">
    <property type="entry name" value="Rossmann-like_a/b/a_fold"/>
</dbReference>
<dbReference type="PANTHER" id="PTHR11922">
    <property type="entry name" value="GMP SYNTHASE-RELATED"/>
    <property type="match status" value="1"/>
</dbReference>
<dbReference type="GO" id="GO:0003921">
    <property type="term" value="F:GMP synthase activity"/>
    <property type="evidence" value="ECO:0007669"/>
    <property type="project" value="InterPro"/>
</dbReference>
<protein>
    <recommendedName>
        <fullName evidence="2">GMP synthase (glutamine-hydrolyzing)</fullName>
        <ecNumber evidence="2">6.3.5.2</ecNumber>
    </recommendedName>
</protein>
<dbReference type="AlphaFoldDB" id="A0A0F9MZV7"/>
<keyword evidence="3" id="KW-0436">Ligase</keyword>
<name>A0A0F9MZV7_9ZZZZ</name>
<evidence type="ECO:0000256" key="2">
    <source>
        <dbReference type="ARBA" id="ARBA00012746"/>
    </source>
</evidence>
<dbReference type="UniPathway" id="UPA00189">
    <property type="reaction ID" value="UER00296"/>
</dbReference>
<dbReference type="SUPFAM" id="SSF54810">
    <property type="entry name" value="GMP synthetase C-terminal dimerisation domain"/>
    <property type="match status" value="1"/>
</dbReference>
<comment type="caution">
    <text evidence="10">The sequence shown here is derived from an EMBL/GenBank/DDBJ whole genome shotgun (WGS) entry which is preliminary data.</text>
</comment>
<dbReference type="GO" id="GO:0005829">
    <property type="term" value="C:cytosol"/>
    <property type="evidence" value="ECO:0007669"/>
    <property type="project" value="TreeGrafter"/>
</dbReference>
<dbReference type="PANTHER" id="PTHR11922:SF2">
    <property type="entry name" value="GMP SYNTHASE [GLUTAMINE-HYDROLYZING]"/>
    <property type="match status" value="1"/>
</dbReference>
<accession>A0A0F9MZV7</accession>
<dbReference type="NCBIfam" id="TIGR00888">
    <property type="entry name" value="guaA_Nterm"/>
    <property type="match status" value="1"/>
</dbReference>
<dbReference type="PROSITE" id="PS51553">
    <property type="entry name" value="GMPS_ATP_PPASE"/>
    <property type="match status" value="1"/>
</dbReference>
<dbReference type="PROSITE" id="PS51273">
    <property type="entry name" value="GATASE_TYPE_1"/>
    <property type="match status" value="1"/>
</dbReference>
<dbReference type="InterPro" id="IPR004739">
    <property type="entry name" value="GMP_synth_GATase"/>
</dbReference>
<dbReference type="CDD" id="cd01742">
    <property type="entry name" value="GATase1_GMP_Synthase"/>
    <property type="match status" value="1"/>
</dbReference>
<dbReference type="NCBIfam" id="NF000848">
    <property type="entry name" value="PRK00074.1"/>
    <property type="match status" value="1"/>
</dbReference>
<evidence type="ECO:0000256" key="1">
    <source>
        <dbReference type="ARBA" id="ARBA00005153"/>
    </source>
</evidence>
<feature type="domain" description="GMPS ATP-PPase" evidence="9">
    <location>
        <begin position="194"/>
        <end position="385"/>
    </location>
</feature>
<dbReference type="PRINTS" id="PR00097">
    <property type="entry name" value="ANTSNTHASEII"/>
</dbReference>
<evidence type="ECO:0000256" key="7">
    <source>
        <dbReference type="ARBA" id="ARBA00022840"/>
    </source>
</evidence>
<dbReference type="PRINTS" id="PR00096">
    <property type="entry name" value="GATASE"/>
</dbReference>
<dbReference type="Gene3D" id="3.40.50.620">
    <property type="entry name" value="HUPs"/>
    <property type="match status" value="1"/>
</dbReference>
<dbReference type="FunFam" id="3.40.50.620:FF:000001">
    <property type="entry name" value="GMP synthase [glutamine-hydrolyzing]"/>
    <property type="match status" value="1"/>
</dbReference>
<keyword evidence="4" id="KW-0547">Nucleotide-binding</keyword>
<dbReference type="Gene3D" id="3.40.50.880">
    <property type="match status" value="1"/>
</dbReference>
<dbReference type="EMBL" id="LAZR01009084">
    <property type="protein sequence ID" value="KKM74767.1"/>
    <property type="molecule type" value="Genomic_DNA"/>
</dbReference>
<dbReference type="Pfam" id="PF02540">
    <property type="entry name" value="NAD_synthase"/>
    <property type="match status" value="1"/>
</dbReference>
<dbReference type="NCBIfam" id="TIGR00884">
    <property type="entry name" value="guaA_Cterm"/>
    <property type="match status" value="1"/>
</dbReference>
<dbReference type="GO" id="GO:0005524">
    <property type="term" value="F:ATP binding"/>
    <property type="evidence" value="ECO:0007669"/>
    <property type="project" value="UniProtKB-KW"/>
</dbReference>
<dbReference type="FunFam" id="3.30.300.10:FF:000002">
    <property type="entry name" value="GMP synthase [glutamine-hydrolyzing]"/>
    <property type="match status" value="1"/>
</dbReference>
<sequence>MKKVIVLDFGSQYTQLITRKVRELGVFPEIFPFSTPPSRIKGENPAALILSGGPQSVYGEDAPLASREIFEMGIPVLGICYGLQLMAYLLGGKVASSKKREYGFASLRVTDRGGLLSRIKDNGQVWMSHGDRVEEVPPGFIVSGKTSHCDVAVMEERERKFFGVQFHPEVVHTEQGKKILSNFLFSLSGSKSEWRMSSFVAQKVEEIRRSVKEKKVICGLSGGVDSLVTALIVHKAVKDNLFCIFVDNGLLRKGQYEELMKKFKSKLTLNVIGVDASQFFLEGLKKVTSPERKRKVIGEKFIRIFEDEADKIGEAEFLAQGTIYPDVIESNPVKGPSSSIKSHHNVGGLPSQLKFKLIEPLRELFKDEVRTIASELGVDGEFIHQHPFPGPGLAVRIVGEVTRERVKLLREADAILLQEVKKANIYHELWQAFVVLLPVKSVGVMGDRRTYQSVVVIRLVQSEDGMTADWYPARPELLSRISNRIVNEVEGVNRVVYDITSKPPGTIEWE</sequence>
<dbReference type="InterPro" id="IPR017926">
    <property type="entry name" value="GATASE"/>
</dbReference>
<dbReference type="InterPro" id="IPR029062">
    <property type="entry name" value="Class_I_gatase-like"/>
</dbReference>
<evidence type="ECO:0000256" key="3">
    <source>
        <dbReference type="ARBA" id="ARBA00022598"/>
    </source>
</evidence>